<evidence type="ECO:0000313" key="2">
    <source>
        <dbReference type="EMBL" id="KAK4348430.1"/>
    </source>
</evidence>
<feature type="domain" description="DUF4283" evidence="1">
    <location>
        <begin position="22"/>
        <end position="100"/>
    </location>
</feature>
<gene>
    <name evidence="2" type="ORF">RND71_031185</name>
</gene>
<dbReference type="Pfam" id="PF14111">
    <property type="entry name" value="DUF4283"/>
    <property type="match status" value="1"/>
</dbReference>
<evidence type="ECO:0000259" key="1">
    <source>
        <dbReference type="Pfam" id="PF14111"/>
    </source>
</evidence>
<organism evidence="2 3">
    <name type="scientific">Anisodus tanguticus</name>
    <dbReference type="NCBI Taxonomy" id="243964"/>
    <lineage>
        <taxon>Eukaryota</taxon>
        <taxon>Viridiplantae</taxon>
        <taxon>Streptophyta</taxon>
        <taxon>Embryophyta</taxon>
        <taxon>Tracheophyta</taxon>
        <taxon>Spermatophyta</taxon>
        <taxon>Magnoliopsida</taxon>
        <taxon>eudicotyledons</taxon>
        <taxon>Gunneridae</taxon>
        <taxon>Pentapetalae</taxon>
        <taxon>asterids</taxon>
        <taxon>lamiids</taxon>
        <taxon>Solanales</taxon>
        <taxon>Solanaceae</taxon>
        <taxon>Solanoideae</taxon>
        <taxon>Hyoscyameae</taxon>
        <taxon>Anisodus</taxon>
    </lineage>
</organism>
<accession>A0AAE1V5C1</accession>
<name>A0AAE1V5C1_9SOLA</name>
<proteinExistence type="predicted"/>
<dbReference type="PANTHER" id="PTHR34427">
    <property type="entry name" value="DUF4283 DOMAIN PROTEIN"/>
    <property type="match status" value="1"/>
</dbReference>
<dbReference type="InterPro" id="IPR025558">
    <property type="entry name" value="DUF4283"/>
</dbReference>
<evidence type="ECO:0000313" key="3">
    <source>
        <dbReference type="Proteomes" id="UP001291623"/>
    </source>
</evidence>
<dbReference type="EMBL" id="JAVYJV010000017">
    <property type="protein sequence ID" value="KAK4348430.1"/>
    <property type="molecule type" value="Genomic_DNA"/>
</dbReference>
<sequence length="162" mass="19215">MVVTKEDSLLKTSSTTDDRSILSRCLVGRFCGGEDARVRNEVRNWAQQTWKGAQNVQVYDMNGFLFQFEFQTRNDAEHVIMGEWRRQVSILKLNWWLPTKGTYPEETRFDWFWINIKFTEPFSEFINLGLGDSSKPFQHSVIDKEMEKHMQMAPEVHNQRNF</sequence>
<keyword evidence="3" id="KW-1185">Reference proteome</keyword>
<protein>
    <recommendedName>
        <fullName evidence="1">DUF4283 domain-containing protein</fullName>
    </recommendedName>
</protein>
<dbReference type="Proteomes" id="UP001291623">
    <property type="component" value="Unassembled WGS sequence"/>
</dbReference>
<dbReference type="PANTHER" id="PTHR34427:SF10">
    <property type="entry name" value="DUF4283 DOMAIN-CONTAINING PROTEIN"/>
    <property type="match status" value="1"/>
</dbReference>
<dbReference type="AlphaFoldDB" id="A0AAE1V5C1"/>
<reference evidence="2" key="1">
    <citation type="submission" date="2023-12" db="EMBL/GenBank/DDBJ databases">
        <title>Genome assembly of Anisodus tanguticus.</title>
        <authorList>
            <person name="Wang Y.-J."/>
        </authorList>
    </citation>
    <scope>NUCLEOTIDE SEQUENCE</scope>
    <source>
        <strain evidence="2">KB-2021</strain>
        <tissue evidence="2">Leaf</tissue>
    </source>
</reference>
<comment type="caution">
    <text evidence="2">The sequence shown here is derived from an EMBL/GenBank/DDBJ whole genome shotgun (WGS) entry which is preliminary data.</text>
</comment>